<feature type="transmembrane region" description="Helical" evidence="1">
    <location>
        <begin position="38"/>
        <end position="62"/>
    </location>
</feature>
<dbReference type="Proteomes" id="UP001280897">
    <property type="component" value="Unassembled WGS sequence"/>
</dbReference>
<dbReference type="GeneID" id="57365346"/>
<proteinExistence type="predicted"/>
<feature type="transmembrane region" description="Helical" evidence="1">
    <location>
        <begin position="83"/>
        <end position="105"/>
    </location>
</feature>
<sequence length="191" mass="20705">MNTKKANWNYSLRDVVFIVLIAIFCGVIFFATNLSYSFLTAGLAAIGLGPLANDLLLGLWMIAGPLGIMLTRKIGSSIIAETLGGLVEMLLGGQFGAGAILSGLIQGIGSELGFTFTGYRHYDKLALFLSTVTSTIITFGWSLAQEGYAAYRPSFLIVLFIARFISIGFFCGVLVAWINRLVERSGIMRRK</sequence>
<dbReference type="PIRSF" id="PIRSF037394">
    <property type="entry name" value="ABC_thiamine-permease_YkoE_prd"/>
    <property type="match status" value="1"/>
</dbReference>
<evidence type="ECO:0000313" key="2">
    <source>
        <dbReference type="EMBL" id="MDV2621061.1"/>
    </source>
</evidence>
<feature type="transmembrane region" description="Helical" evidence="1">
    <location>
        <begin position="12"/>
        <end position="32"/>
    </location>
</feature>
<accession>A0AAN5Y609</accession>
<keyword evidence="1" id="KW-0812">Transmembrane</keyword>
<reference evidence="2" key="2">
    <citation type="submission" date="2023-10" db="EMBL/GenBank/DDBJ databases">
        <authorList>
            <person name="Khurajog B."/>
        </authorList>
    </citation>
    <scope>NUCLEOTIDE SEQUENCE</scope>
    <source>
        <strain evidence="2">BF9</strain>
    </source>
</reference>
<name>A0AAN5Y609_PEDAC</name>
<feature type="transmembrane region" description="Helical" evidence="1">
    <location>
        <begin position="125"/>
        <end position="144"/>
    </location>
</feature>
<protein>
    <submittedName>
        <fullName evidence="2">ECF transporter S component</fullName>
    </submittedName>
</protein>
<dbReference type="InterPro" id="IPR017195">
    <property type="entry name" value="ABC_thiamin-permease_prd"/>
</dbReference>
<organism evidence="2 3">
    <name type="scientific">Pediococcus acidilactici</name>
    <dbReference type="NCBI Taxonomy" id="1254"/>
    <lineage>
        <taxon>Bacteria</taxon>
        <taxon>Bacillati</taxon>
        <taxon>Bacillota</taxon>
        <taxon>Bacilli</taxon>
        <taxon>Lactobacillales</taxon>
        <taxon>Lactobacillaceae</taxon>
        <taxon>Pediococcus</taxon>
        <taxon>Pediococcus acidilactici group</taxon>
    </lineage>
</organism>
<dbReference type="RefSeq" id="WP_008841791.1">
    <property type="nucleotide sequence ID" value="NZ_BJMF01000006.1"/>
</dbReference>
<reference evidence="2" key="1">
    <citation type="journal article" date="2023" name="PeerJ">
        <title>Selection and evaluation of lactic acid bacteria from chicken feces in Thailand as potential probiotics.</title>
        <authorList>
            <person name="Khurajog B."/>
            <person name="Disastra Y."/>
            <person name="Lawwyne L.D."/>
            <person name="Sirichokchatchawan W."/>
            <person name="Niyomtham W."/>
            <person name="Yindee J."/>
            <person name="Hampson D.J."/>
            <person name="Prapasarakul N."/>
        </authorList>
    </citation>
    <scope>NUCLEOTIDE SEQUENCE</scope>
    <source>
        <strain evidence="2">BF9</strain>
    </source>
</reference>
<keyword evidence="1" id="KW-1133">Transmembrane helix</keyword>
<keyword evidence="1" id="KW-0472">Membrane</keyword>
<evidence type="ECO:0000256" key="1">
    <source>
        <dbReference type="SAM" id="Phobius"/>
    </source>
</evidence>
<evidence type="ECO:0000313" key="3">
    <source>
        <dbReference type="Proteomes" id="UP001280897"/>
    </source>
</evidence>
<dbReference type="Pfam" id="PF09819">
    <property type="entry name" value="ABC_cobalt"/>
    <property type="match status" value="1"/>
</dbReference>
<dbReference type="EMBL" id="JAWJAV010000003">
    <property type="protein sequence ID" value="MDV2621061.1"/>
    <property type="molecule type" value="Genomic_DNA"/>
</dbReference>
<gene>
    <name evidence="2" type="ORF">R0G89_04870</name>
</gene>
<comment type="caution">
    <text evidence="2">The sequence shown here is derived from an EMBL/GenBank/DDBJ whole genome shotgun (WGS) entry which is preliminary data.</text>
</comment>
<dbReference type="AlphaFoldDB" id="A0AAN5Y609"/>
<feature type="transmembrane region" description="Helical" evidence="1">
    <location>
        <begin position="156"/>
        <end position="178"/>
    </location>
</feature>